<sequence length="298" mass="34601">MQRGRLLECRIGLFGRTSLVHPCTPGQKIGAEHPQDQPGGLIEEITCQVGSGPGNSIRLLNELIARGSNAEKVKRKNCILKIRFAPNATALRVSNLGPFGTNELLYRVFDQGLRFADVGSLDHEYGQRWKHMHEVYKQKVEALKRDMVMEEEKLEAQMEFARHEHEIEQLREQLRMREQDKARKKADWEMKEHFVIESRERLQQQMSDQRMGFQGNNNFNNRNKFFDMMNQGGGGGGGNRNNSFGWEVRNYGHGGRNEMDQQQDQQQQQQQQQFQEGLPDQDRDRNRVLEVHAVKVAW</sequence>
<dbReference type="CDD" id="cd12945">
    <property type="entry name" value="NOPS_NONA_like"/>
    <property type="match status" value="1"/>
</dbReference>
<dbReference type="AlphaFoldDB" id="A0ABD1CQH0"/>
<accession>A0ABD1CQH0</accession>
<comment type="caution">
    <text evidence="3">The sequence shown here is derived from an EMBL/GenBank/DDBJ whole genome shotgun (WGS) entry which is preliminary data.</text>
</comment>
<dbReference type="Proteomes" id="UP001562425">
    <property type="component" value="Unassembled WGS sequence"/>
</dbReference>
<keyword evidence="4" id="KW-1185">Reference proteome</keyword>
<evidence type="ECO:0000313" key="3">
    <source>
        <dbReference type="EMBL" id="KAL1378069.1"/>
    </source>
</evidence>
<name>A0ABD1CQH0_CULPP</name>
<keyword evidence="1" id="KW-0175">Coiled coil</keyword>
<gene>
    <name evidence="3" type="ORF">pipiens_015840</name>
</gene>
<evidence type="ECO:0000313" key="4">
    <source>
        <dbReference type="Proteomes" id="UP001562425"/>
    </source>
</evidence>
<reference evidence="3 4" key="1">
    <citation type="submission" date="2024-05" db="EMBL/GenBank/DDBJ databases">
        <title>Culex pipiens pipiens assembly and annotation.</title>
        <authorList>
            <person name="Alout H."/>
            <person name="Durand T."/>
        </authorList>
    </citation>
    <scope>NUCLEOTIDE SEQUENCE [LARGE SCALE GENOMIC DNA]</scope>
    <source>
        <strain evidence="3">HA-2024</strain>
        <tissue evidence="3">Whole body</tissue>
    </source>
</reference>
<protein>
    <submittedName>
        <fullName evidence="3">Uncharacterized protein</fullName>
    </submittedName>
</protein>
<dbReference type="EMBL" id="JBEHCU010010530">
    <property type="protein sequence ID" value="KAL1378069.1"/>
    <property type="molecule type" value="Genomic_DNA"/>
</dbReference>
<proteinExistence type="predicted"/>
<dbReference type="Gene3D" id="6.10.250.1170">
    <property type="match status" value="1"/>
</dbReference>
<evidence type="ECO:0000256" key="1">
    <source>
        <dbReference type="SAM" id="Coils"/>
    </source>
</evidence>
<evidence type="ECO:0000256" key="2">
    <source>
        <dbReference type="SAM" id="MobiDB-lite"/>
    </source>
</evidence>
<feature type="coiled-coil region" evidence="1">
    <location>
        <begin position="133"/>
        <end position="187"/>
    </location>
</feature>
<feature type="region of interest" description="Disordered" evidence="2">
    <location>
        <begin position="228"/>
        <end position="285"/>
    </location>
</feature>
<feature type="compositionally biased region" description="Low complexity" evidence="2">
    <location>
        <begin position="260"/>
        <end position="275"/>
    </location>
</feature>
<organism evidence="3 4">
    <name type="scientific">Culex pipiens pipiens</name>
    <name type="common">Northern house mosquito</name>
    <dbReference type="NCBI Taxonomy" id="38569"/>
    <lineage>
        <taxon>Eukaryota</taxon>
        <taxon>Metazoa</taxon>
        <taxon>Ecdysozoa</taxon>
        <taxon>Arthropoda</taxon>
        <taxon>Hexapoda</taxon>
        <taxon>Insecta</taxon>
        <taxon>Pterygota</taxon>
        <taxon>Neoptera</taxon>
        <taxon>Endopterygota</taxon>
        <taxon>Diptera</taxon>
        <taxon>Nematocera</taxon>
        <taxon>Culicoidea</taxon>
        <taxon>Culicidae</taxon>
        <taxon>Culicinae</taxon>
        <taxon>Culicini</taxon>
        <taxon>Culex</taxon>
        <taxon>Culex</taxon>
    </lineage>
</organism>